<proteinExistence type="predicted"/>
<feature type="domain" description="PPIase FKBP-type" evidence="6">
    <location>
        <begin position="54"/>
        <end position="142"/>
    </location>
</feature>
<protein>
    <recommendedName>
        <fullName evidence="2 5">peptidylprolyl isomerase</fullName>
        <ecNumber evidence="2 5">5.2.1.8</ecNumber>
    </recommendedName>
</protein>
<dbReference type="EMBL" id="CAJNDS010001957">
    <property type="protein sequence ID" value="CAE7292162.1"/>
    <property type="molecule type" value="Genomic_DNA"/>
</dbReference>
<dbReference type="PROSITE" id="PS51203">
    <property type="entry name" value="CS"/>
    <property type="match status" value="1"/>
</dbReference>
<evidence type="ECO:0000256" key="2">
    <source>
        <dbReference type="ARBA" id="ARBA00013194"/>
    </source>
</evidence>
<comment type="catalytic activity">
    <reaction evidence="1 5">
        <text>[protein]-peptidylproline (omega=180) = [protein]-peptidylproline (omega=0)</text>
        <dbReference type="Rhea" id="RHEA:16237"/>
        <dbReference type="Rhea" id="RHEA-COMP:10747"/>
        <dbReference type="Rhea" id="RHEA-COMP:10748"/>
        <dbReference type="ChEBI" id="CHEBI:83833"/>
        <dbReference type="ChEBI" id="CHEBI:83834"/>
        <dbReference type="EC" id="5.2.1.8"/>
    </reaction>
</comment>
<dbReference type="PANTHER" id="PTHR10516">
    <property type="entry name" value="PEPTIDYL-PROLYL CIS-TRANS ISOMERASE"/>
    <property type="match status" value="1"/>
</dbReference>
<dbReference type="GO" id="GO:0005737">
    <property type="term" value="C:cytoplasm"/>
    <property type="evidence" value="ECO:0007669"/>
    <property type="project" value="TreeGrafter"/>
</dbReference>
<dbReference type="GO" id="GO:0003755">
    <property type="term" value="F:peptidyl-prolyl cis-trans isomerase activity"/>
    <property type="evidence" value="ECO:0007669"/>
    <property type="project" value="UniProtKB-KW"/>
</dbReference>
<name>A0A812N6V3_9DINO</name>
<dbReference type="SUPFAM" id="SSF54534">
    <property type="entry name" value="FKBP-like"/>
    <property type="match status" value="1"/>
</dbReference>
<keyword evidence="3 5" id="KW-0697">Rotamase</keyword>
<dbReference type="InterPro" id="IPR008978">
    <property type="entry name" value="HSP20-like_chaperone"/>
</dbReference>
<evidence type="ECO:0000313" key="9">
    <source>
        <dbReference type="Proteomes" id="UP000604046"/>
    </source>
</evidence>
<dbReference type="AlphaFoldDB" id="A0A812N6V3"/>
<comment type="caution">
    <text evidence="8">The sequence shown here is derived from an EMBL/GenBank/DDBJ whole genome shotgun (WGS) entry which is preliminary data.</text>
</comment>
<dbReference type="EC" id="5.2.1.8" evidence="2 5"/>
<dbReference type="Proteomes" id="UP000604046">
    <property type="component" value="Unassembled WGS sequence"/>
</dbReference>
<dbReference type="PROSITE" id="PS50059">
    <property type="entry name" value="FKBP_PPIASE"/>
    <property type="match status" value="1"/>
</dbReference>
<evidence type="ECO:0000313" key="8">
    <source>
        <dbReference type="EMBL" id="CAE7292162.1"/>
    </source>
</evidence>
<reference evidence="8" key="1">
    <citation type="submission" date="2021-02" db="EMBL/GenBank/DDBJ databases">
        <authorList>
            <person name="Dougan E. K."/>
            <person name="Rhodes N."/>
            <person name="Thang M."/>
            <person name="Chan C."/>
        </authorList>
    </citation>
    <scope>NUCLEOTIDE SEQUENCE</scope>
</reference>
<evidence type="ECO:0000256" key="4">
    <source>
        <dbReference type="ARBA" id="ARBA00023235"/>
    </source>
</evidence>
<evidence type="ECO:0000256" key="3">
    <source>
        <dbReference type="ARBA" id="ARBA00023110"/>
    </source>
</evidence>
<keyword evidence="9" id="KW-1185">Reference proteome</keyword>
<organism evidence="8 9">
    <name type="scientific">Symbiodinium natans</name>
    <dbReference type="NCBI Taxonomy" id="878477"/>
    <lineage>
        <taxon>Eukaryota</taxon>
        <taxon>Sar</taxon>
        <taxon>Alveolata</taxon>
        <taxon>Dinophyceae</taxon>
        <taxon>Suessiales</taxon>
        <taxon>Symbiodiniaceae</taxon>
        <taxon>Symbiodinium</taxon>
    </lineage>
</organism>
<dbReference type="Gene3D" id="3.10.50.40">
    <property type="match status" value="1"/>
</dbReference>
<gene>
    <name evidence="8" type="primary">FKBP65</name>
    <name evidence="8" type="ORF">SNAT2548_LOCUS15402</name>
</gene>
<evidence type="ECO:0000259" key="7">
    <source>
        <dbReference type="PROSITE" id="PS51203"/>
    </source>
</evidence>
<accession>A0A812N6V3</accession>
<feature type="domain" description="CS" evidence="7">
    <location>
        <begin position="172"/>
        <end position="271"/>
    </location>
</feature>
<evidence type="ECO:0000259" key="6">
    <source>
        <dbReference type="PROSITE" id="PS50059"/>
    </source>
</evidence>
<evidence type="ECO:0000256" key="1">
    <source>
        <dbReference type="ARBA" id="ARBA00000971"/>
    </source>
</evidence>
<keyword evidence="4 5" id="KW-0413">Isomerase</keyword>
<dbReference type="InterPro" id="IPR046357">
    <property type="entry name" value="PPIase_dom_sf"/>
</dbReference>
<dbReference type="OrthoDB" id="1902587at2759"/>
<dbReference type="Pfam" id="PF00254">
    <property type="entry name" value="FKBP_C"/>
    <property type="match status" value="1"/>
</dbReference>
<evidence type="ECO:0000256" key="5">
    <source>
        <dbReference type="PROSITE-ProRule" id="PRU00277"/>
    </source>
</evidence>
<dbReference type="SUPFAM" id="SSF49764">
    <property type="entry name" value="HSP20-like chaperones"/>
    <property type="match status" value="1"/>
</dbReference>
<dbReference type="InterPro" id="IPR007052">
    <property type="entry name" value="CS_dom"/>
</dbReference>
<dbReference type="PANTHER" id="PTHR10516:SF443">
    <property type="entry name" value="FK506-BINDING PROTEIN 59-RELATED"/>
    <property type="match status" value="1"/>
</dbReference>
<dbReference type="InterPro" id="IPR050689">
    <property type="entry name" value="FKBP-type_PPIase"/>
</dbReference>
<dbReference type="Gene3D" id="2.60.40.790">
    <property type="match status" value="1"/>
</dbReference>
<sequence>MDSDLDDFYSQDNEELMAMLMSGKGDEVDILGNGSLVKTVISPAPAFSRRPQLGDEVTVHFIGSLEDGTVFDDTRSRHEPYTFRVGLGFVIGGWDKGIPTMMKGERSLFVMDPSVAYGKQGAGWKIPPDATVRFDIELLGWEEIDDMGPDDVEPEWEAPLVGRDDVGEGGKDPDGKYTWERNGLEVLVKAQIPDDTVPRDIQAEFFPTRVFVSVKGQVVLSGTPGLDLDWEECYWDMSREEEIQDDPQARLWLMIHLHKKDAEKVRWPDFLLKSPESG</sequence>
<dbReference type="InterPro" id="IPR001179">
    <property type="entry name" value="PPIase_FKBP_dom"/>
</dbReference>